<comment type="similarity">
    <text evidence="2">Belongs to the CD36 family.</text>
</comment>
<evidence type="ECO:0000256" key="4">
    <source>
        <dbReference type="ARBA" id="ARBA00022606"/>
    </source>
</evidence>
<dbReference type="PANTHER" id="PTHR11923:SF69">
    <property type="entry name" value="SENSORY NEURON MEMBRANE PROTEIN 1"/>
    <property type="match status" value="1"/>
</dbReference>
<dbReference type="GO" id="GO:0007608">
    <property type="term" value="P:sensory perception of smell"/>
    <property type="evidence" value="ECO:0007669"/>
    <property type="project" value="UniProtKB-KW"/>
</dbReference>
<dbReference type="EMBL" id="JBFDAA010000006">
    <property type="protein sequence ID" value="KAL1131951.1"/>
    <property type="molecule type" value="Genomic_DNA"/>
</dbReference>
<dbReference type="GO" id="GO:0005886">
    <property type="term" value="C:plasma membrane"/>
    <property type="evidence" value="ECO:0007669"/>
    <property type="project" value="UniProtKB-SubCell"/>
</dbReference>
<evidence type="ECO:0000313" key="13">
    <source>
        <dbReference type="Proteomes" id="UP001558652"/>
    </source>
</evidence>
<reference evidence="12 13" key="1">
    <citation type="submission" date="2024-07" db="EMBL/GenBank/DDBJ databases">
        <title>Chromosome-level genome assembly of the water stick insect Ranatra chinensis (Heteroptera: Nepidae).</title>
        <authorList>
            <person name="Liu X."/>
        </authorList>
    </citation>
    <scope>NUCLEOTIDE SEQUENCE [LARGE SCALE GENOMIC DNA]</scope>
    <source>
        <strain evidence="12">Cailab_2021Rc</strain>
        <tissue evidence="12">Muscle</tissue>
    </source>
</reference>
<evidence type="ECO:0000256" key="10">
    <source>
        <dbReference type="ARBA" id="ARBA00023170"/>
    </source>
</evidence>
<keyword evidence="6" id="KW-0552">Olfaction</keyword>
<keyword evidence="8" id="KW-0472">Membrane</keyword>
<comment type="caution">
    <text evidence="12">The sequence shown here is derived from an EMBL/GenBank/DDBJ whole genome shotgun (WGS) entry which is preliminary data.</text>
</comment>
<protein>
    <submittedName>
        <fullName evidence="12">Uncharacterized protein</fullName>
    </submittedName>
</protein>
<evidence type="ECO:0000256" key="5">
    <source>
        <dbReference type="ARBA" id="ARBA00022692"/>
    </source>
</evidence>
<keyword evidence="13" id="KW-1185">Reference proteome</keyword>
<dbReference type="PANTHER" id="PTHR11923">
    <property type="entry name" value="SCAVENGER RECEPTOR CLASS B TYPE-1 SR-B1"/>
    <property type="match status" value="1"/>
</dbReference>
<sequence length="435" mass="48183">QLVTLEEGSSVRDVWVKLPQNLTFSVYLFNITNPNQVENGAIPVVNEVGPYVYQEIREKVDLADDLDEDTVTFSGKTTWYFDGDKSHPLTGKEVVTVPHLPLLAVLLMAEIEFPAVVLGGVNAAMPDIYGSPASLFMRVTARQIMFDGVPLDCSSRSPLARTVCAVIKRNSKSLQIVAPNKYKFSIFGIRNGTAEPSRMTVKRGRDDSSMVGRLVMVDGQTSSRVWPEQGLCNKFRGTDSTIFPPFRKPNNTSVVAYSTELCRSLSGVFEKEDSYKGIKGFKYVLVLADPSEPSQQCYCRNIGKCYKRGTAELNDCLGAPLVASLPHFYAADETYSRGVIGLTPDKEKHETSLLLEPTSGTPLQIRKRLQGNIHIHPVRFVNLTGRLTPTLVPIFWAEEVSKSVLITAYSKLEITPIHSQCSVIPYPSLDPPSRF</sequence>
<evidence type="ECO:0000256" key="9">
    <source>
        <dbReference type="ARBA" id="ARBA00023157"/>
    </source>
</evidence>
<keyword evidence="11" id="KW-0325">Glycoprotein</keyword>
<organism evidence="12 13">
    <name type="scientific">Ranatra chinensis</name>
    <dbReference type="NCBI Taxonomy" id="642074"/>
    <lineage>
        <taxon>Eukaryota</taxon>
        <taxon>Metazoa</taxon>
        <taxon>Ecdysozoa</taxon>
        <taxon>Arthropoda</taxon>
        <taxon>Hexapoda</taxon>
        <taxon>Insecta</taxon>
        <taxon>Pterygota</taxon>
        <taxon>Neoptera</taxon>
        <taxon>Paraneoptera</taxon>
        <taxon>Hemiptera</taxon>
        <taxon>Heteroptera</taxon>
        <taxon>Panheteroptera</taxon>
        <taxon>Nepomorpha</taxon>
        <taxon>Nepidae</taxon>
        <taxon>Ranatrinae</taxon>
        <taxon>Ranatra</taxon>
    </lineage>
</organism>
<evidence type="ECO:0000256" key="7">
    <source>
        <dbReference type="ARBA" id="ARBA00022989"/>
    </source>
</evidence>
<dbReference type="AlphaFoldDB" id="A0ABD0YL06"/>
<dbReference type="PRINTS" id="PR01609">
    <property type="entry name" value="CD36FAMILY"/>
</dbReference>
<evidence type="ECO:0000256" key="1">
    <source>
        <dbReference type="ARBA" id="ARBA00004651"/>
    </source>
</evidence>
<evidence type="ECO:0000256" key="11">
    <source>
        <dbReference type="ARBA" id="ARBA00023180"/>
    </source>
</evidence>
<evidence type="ECO:0000256" key="8">
    <source>
        <dbReference type="ARBA" id="ARBA00023136"/>
    </source>
</evidence>
<keyword evidence="7" id="KW-1133">Transmembrane helix</keyword>
<evidence type="ECO:0000256" key="3">
    <source>
        <dbReference type="ARBA" id="ARBA00022475"/>
    </source>
</evidence>
<name>A0ABD0YL06_9HEMI</name>
<keyword evidence="9" id="KW-1015">Disulfide bond</keyword>
<comment type="subcellular location">
    <subcellularLocation>
        <location evidence="1">Cell membrane</location>
        <topology evidence="1">Multi-pass membrane protein</topology>
    </subcellularLocation>
</comment>
<keyword evidence="10" id="KW-0675">Receptor</keyword>
<keyword evidence="5" id="KW-0812">Transmembrane</keyword>
<dbReference type="InterPro" id="IPR002159">
    <property type="entry name" value="CD36_fam"/>
</dbReference>
<feature type="non-terminal residue" evidence="12">
    <location>
        <position position="1"/>
    </location>
</feature>
<dbReference type="Proteomes" id="UP001558652">
    <property type="component" value="Unassembled WGS sequence"/>
</dbReference>
<proteinExistence type="inferred from homology"/>
<dbReference type="Pfam" id="PF01130">
    <property type="entry name" value="CD36"/>
    <property type="match status" value="1"/>
</dbReference>
<evidence type="ECO:0000313" key="12">
    <source>
        <dbReference type="EMBL" id="KAL1131951.1"/>
    </source>
</evidence>
<accession>A0ABD0YL06</accession>
<keyword evidence="4" id="KW-0716">Sensory transduction</keyword>
<evidence type="ECO:0000256" key="6">
    <source>
        <dbReference type="ARBA" id="ARBA00022725"/>
    </source>
</evidence>
<gene>
    <name evidence="12" type="ORF">AAG570_011562</name>
</gene>
<evidence type="ECO:0000256" key="2">
    <source>
        <dbReference type="ARBA" id="ARBA00010532"/>
    </source>
</evidence>
<keyword evidence="3" id="KW-1003">Cell membrane</keyword>